<feature type="non-terminal residue" evidence="1">
    <location>
        <position position="1"/>
    </location>
</feature>
<feature type="non-terminal residue" evidence="1">
    <location>
        <position position="43"/>
    </location>
</feature>
<name>A0A8D7ALM0_MUSAM</name>
<reference evidence="1" key="1">
    <citation type="submission" date="2021-03" db="EMBL/GenBank/DDBJ databases">
        <authorList>
            <consortium name="Genoscope - CEA"/>
            <person name="William W."/>
        </authorList>
    </citation>
    <scope>NUCLEOTIDE SEQUENCE</scope>
    <source>
        <strain evidence="1">Doubled-haploid Pahang</strain>
    </source>
</reference>
<sequence>LLKRGASAPCFVVALRVWNWRILIPNVLGGFIPCQLCCGCRCP</sequence>
<organism evidence="1">
    <name type="scientific">Musa acuminata subsp. malaccensis</name>
    <name type="common">Wild banana</name>
    <name type="synonym">Musa malaccensis</name>
    <dbReference type="NCBI Taxonomy" id="214687"/>
    <lineage>
        <taxon>Eukaryota</taxon>
        <taxon>Viridiplantae</taxon>
        <taxon>Streptophyta</taxon>
        <taxon>Embryophyta</taxon>
        <taxon>Tracheophyta</taxon>
        <taxon>Spermatophyta</taxon>
        <taxon>Magnoliopsida</taxon>
        <taxon>Liliopsida</taxon>
        <taxon>Zingiberales</taxon>
        <taxon>Musaceae</taxon>
        <taxon>Musa</taxon>
    </lineage>
</organism>
<protein>
    <submittedName>
        <fullName evidence="1">(wild Malaysian banana) hypothetical protein</fullName>
    </submittedName>
</protein>
<evidence type="ECO:0000313" key="1">
    <source>
        <dbReference type="EMBL" id="CAG1851987.1"/>
    </source>
</evidence>
<dbReference type="EMBL" id="HG996468">
    <property type="protein sequence ID" value="CAG1851987.1"/>
    <property type="molecule type" value="Genomic_DNA"/>
</dbReference>
<accession>A0A8D7ALM0</accession>
<gene>
    <name evidence="1" type="ORF">GSMUA_185790.1</name>
</gene>
<dbReference type="AlphaFoldDB" id="A0A8D7ALM0"/>
<proteinExistence type="predicted"/>